<accession>A0A2M8QG90</accession>
<dbReference type="CDD" id="cd00838">
    <property type="entry name" value="MPP_superfamily"/>
    <property type="match status" value="1"/>
</dbReference>
<dbReference type="AlphaFoldDB" id="A0A2M8QG90"/>
<dbReference type="PANTHER" id="PTHR42850:SF2">
    <property type="entry name" value="BLL5683 PROTEIN"/>
    <property type="match status" value="1"/>
</dbReference>
<comment type="similarity">
    <text evidence="1">Belongs to the metallophosphoesterase superfamily. YfcE family.</text>
</comment>
<reference evidence="3 4" key="1">
    <citation type="submission" date="2017-11" db="EMBL/GenBank/DDBJ databases">
        <title>Evolution of Phototrophy in the Chloroflexi Phylum Driven by Horizontal Gene Transfer.</title>
        <authorList>
            <person name="Ward L.M."/>
            <person name="Hemp J."/>
            <person name="Shih P.M."/>
            <person name="Mcglynn S.E."/>
            <person name="Fischer W."/>
        </authorList>
    </citation>
    <scope>NUCLEOTIDE SEQUENCE [LARGE SCALE GENOMIC DNA]</scope>
    <source>
        <strain evidence="3">JP3_7</strain>
    </source>
</reference>
<dbReference type="PIRSF" id="PIRSF000883">
    <property type="entry name" value="Pesterase_MJ0912"/>
    <property type="match status" value="1"/>
</dbReference>
<evidence type="ECO:0000256" key="1">
    <source>
        <dbReference type="ARBA" id="ARBA00008950"/>
    </source>
</evidence>
<protein>
    <submittedName>
        <fullName evidence="3">Metallophosphoesterase</fullName>
    </submittedName>
</protein>
<organism evidence="3 4">
    <name type="scientific">Candidatus Thermofonsia Clade 3 bacterium</name>
    <dbReference type="NCBI Taxonomy" id="2364212"/>
    <lineage>
        <taxon>Bacteria</taxon>
        <taxon>Bacillati</taxon>
        <taxon>Chloroflexota</taxon>
        <taxon>Candidatus Thermofontia</taxon>
        <taxon>Candidatus Thermofonsia Clade 3</taxon>
    </lineage>
</organism>
<feature type="domain" description="Calcineurin-like phosphoesterase" evidence="2">
    <location>
        <begin position="1"/>
        <end position="211"/>
    </location>
</feature>
<dbReference type="Proteomes" id="UP000230790">
    <property type="component" value="Unassembled WGS sequence"/>
</dbReference>
<dbReference type="Pfam" id="PF12850">
    <property type="entry name" value="Metallophos_2"/>
    <property type="match status" value="1"/>
</dbReference>
<evidence type="ECO:0000313" key="3">
    <source>
        <dbReference type="EMBL" id="PJF48788.1"/>
    </source>
</evidence>
<dbReference type="InterPro" id="IPR011152">
    <property type="entry name" value="Pesterase_MJ0912"/>
</dbReference>
<proteinExistence type="inferred from homology"/>
<comment type="caution">
    <text evidence="3">The sequence shown here is derived from an EMBL/GenBank/DDBJ whole genome shotgun (WGS) entry which is preliminary data.</text>
</comment>
<name>A0A2M8QG90_9CHLR</name>
<dbReference type="GO" id="GO:0005737">
    <property type="term" value="C:cytoplasm"/>
    <property type="evidence" value="ECO:0007669"/>
    <property type="project" value="TreeGrafter"/>
</dbReference>
<dbReference type="SUPFAM" id="SSF56300">
    <property type="entry name" value="Metallo-dependent phosphatases"/>
    <property type="match status" value="1"/>
</dbReference>
<sequence>MRCLIISDIHANLAAFEAVLQDAARRRLRFDIVWCLGDIVGYGPDPNECIDLLRSLPHVCLAGNHDWAVLGKLSSETFHEHAAFVVEWTRARLTRENLNYLRARPEQDVEGDYLLAHASPREPIWEYVLELSVAEENFDYMPTAYALIGHTHVPAIFVKNSVTLAVYAAAPTPSIPIALKPNHNYIINPGSVGQPRDGDPRAAYALLDTEKSTWTPHRVEYPIKRTQEKMRAAGFPDRLIERLSHGR</sequence>
<dbReference type="InterPro" id="IPR050126">
    <property type="entry name" value="Ap4A_hydrolase"/>
</dbReference>
<dbReference type="InterPro" id="IPR024654">
    <property type="entry name" value="Calcineurin-like_PHP_lpxH"/>
</dbReference>
<dbReference type="InterPro" id="IPR029052">
    <property type="entry name" value="Metallo-depent_PP-like"/>
</dbReference>
<dbReference type="Gene3D" id="3.60.21.10">
    <property type="match status" value="1"/>
</dbReference>
<evidence type="ECO:0000259" key="2">
    <source>
        <dbReference type="Pfam" id="PF12850"/>
    </source>
</evidence>
<dbReference type="PANTHER" id="PTHR42850">
    <property type="entry name" value="METALLOPHOSPHOESTERASE"/>
    <property type="match status" value="1"/>
</dbReference>
<gene>
    <name evidence="3" type="ORF">CUN48_01695</name>
</gene>
<evidence type="ECO:0000313" key="4">
    <source>
        <dbReference type="Proteomes" id="UP000230790"/>
    </source>
</evidence>
<dbReference type="EMBL" id="PGTN01000006">
    <property type="protein sequence ID" value="PJF48788.1"/>
    <property type="molecule type" value="Genomic_DNA"/>
</dbReference>
<dbReference type="GO" id="GO:0016791">
    <property type="term" value="F:phosphatase activity"/>
    <property type="evidence" value="ECO:0007669"/>
    <property type="project" value="TreeGrafter"/>
</dbReference>